<dbReference type="InterPro" id="IPR050319">
    <property type="entry name" value="ABC_transp_ATP-bind"/>
</dbReference>
<dbReference type="Proteomes" id="UP000449710">
    <property type="component" value="Unassembled WGS sequence"/>
</dbReference>
<keyword evidence="2" id="KW-0813">Transport</keyword>
<proteinExistence type="inferred from homology"/>
<keyword evidence="4 6" id="KW-0067">ATP-binding</keyword>
<dbReference type="InterPro" id="IPR013563">
    <property type="entry name" value="Oligopep_ABC_C"/>
</dbReference>
<keyword evidence="3" id="KW-0547">Nucleotide-binding</keyword>
<dbReference type="Pfam" id="PF00005">
    <property type="entry name" value="ABC_tran"/>
    <property type="match status" value="1"/>
</dbReference>
<dbReference type="GO" id="GO:0016887">
    <property type="term" value="F:ATP hydrolysis activity"/>
    <property type="evidence" value="ECO:0007669"/>
    <property type="project" value="InterPro"/>
</dbReference>
<sequence length="338" mass="38158">MSFNYRVKGGAGLEMIGVENLKKTFALKSKVLGIQTGEVHAVNGINFGIRRGKTLGLVGESGSGKSTTGRLILRLLEPTEGKVTLEGRDISKISNREFRKMRKNIQMVFQNPYSVLDYKMTIEDILIQPLHIHKIVTPLEYKKEVERLLEIVGLSKKDRKKFPHEFSGGQRQRIGIARALATKPKFIVCDEPVSALDVSVQSQIINLLKDLQREYDLTYLFIAHGLNVIKHVSDEVAVMYLGKIVEIGEVEEIFQRPKHPYTMALMSASPVPDPEATRNRIQLKNEIPSALNIPQGCSFHPRCPKAMEICKKTEPPLEEYKTHEVACHLYRGEEAYHG</sequence>
<dbReference type="InterPro" id="IPR017871">
    <property type="entry name" value="ABC_transporter-like_CS"/>
</dbReference>
<protein>
    <submittedName>
        <fullName evidence="6">ABC transporter ATP-binding protein</fullName>
    </submittedName>
</protein>
<comment type="caution">
    <text evidence="6">The sequence shown here is derived from an EMBL/GenBank/DDBJ whole genome shotgun (WGS) entry which is preliminary data.</text>
</comment>
<dbReference type="PROSITE" id="PS00211">
    <property type="entry name" value="ABC_TRANSPORTER_1"/>
    <property type="match status" value="1"/>
</dbReference>
<dbReference type="InterPro" id="IPR003593">
    <property type="entry name" value="AAA+_ATPase"/>
</dbReference>
<evidence type="ECO:0000256" key="3">
    <source>
        <dbReference type="ARBA" id="ARBA00022741"/>
    </source>
</evidence>
<dbReference type="InterPro" id="IPR003439">
    <property type="entry name" value="ABC_transporter-like_ATP-bd"/>
</dbReference>
<dbReference type="AlphaFoldDB" id="A0AA44BGP0"/>
<name>A0AA44BGP0_9CLOT</name>
<evidence type="ECO:0000313" key="6">
    <source>
        <dbReference type="EMBL" id="NBG89471.1"/>
    </source>
</evidence>
<dbReference type="FunFam" id="3.40.50.300:FF:000016">
    <property type="entry name" value="Oligopeptide ABC transporter ATP-binding component"/>
    <property type="match status" value="1"/>
</dbReference>
<dbReference type="PANTHER" id="PTHR43776:SF8">
    <property type="entry name" value="ABC TRANSPORTER, ATP-BINDING PROTEIN"/>
    <property type="match status" value="1"/>
</dbReference>
<dbReference type="Pfam" id="PF08352">
    <property type="entry name" value="oligo_HPY"/>
    <property type="match status" value="1"/>
</dbReference>
<reference evidence="6 7" key="1">
    <citation type="submission" date="2019-04" db="EMBL/GenBank/DDBJ databases">
        <title>Isachenkonia alkalipeptolytica gen. nov. sp. nov. a new anaerobic, alkiliphilic organothrophic bacterium capable to reduce synthesized ferrihydrite isolated from a soda lake.</title>
        <authorList>
            <person name="Toshchakov S.V."/>
            <person name="Zavarzina D.G."/>
            <person name="Zhilina T.N."/>
            <person name="Kostrikina N.A."/>
            <person name="Kublanov I.V."/>
        </authorList>
    </citation>
    <scope>NUCLEOTIDE SEQUENCE [LARGE SCALE GENOMIC DNA]</scope>
    <source>
        <strain evidence="6 7">Z-1701</strain>
    </source>
</reference>
<dbReference type="CDD" id="cd03257">
    <property type="entry name" value="ABC_NikE_OppD_transporters"/>
    <property type="match status" value="1"/>
</dbReference>
<feature type="domain" description="ABC transporter" evidence="5">
    <location>
        <begin position="16"/>
        <end position="266"/>
    </location>
</feature>
<dbReference type="InterPro" id="IPR027417">
    <property type="entry name" value="P-loop_NTPase"/>
</dbReference>
<evidence type="ECO:0000256" key="4">
    <source>
        <dbReference type="ARBA" id="ARBA00022840"/>
    </source>
</evidence>
<evidence type="ECO:0000259" key="5">
    <source>
        <dbReference type="PROSITE" id="PS50893"/>
    </source>
</evidence>
<dbReference type="Gene3D" id="3.40.50.300">
    <property type="entry name" value="P-loop containing nucleotide triphosphate hydrolases"/>
    <property type="match status" value="1"/>
</dbReference>
<dbReference type="SMART" id="SM00382">
    <property type="entry name" value="AAA"/>
    <property type="match status" value="1"/>
</dbReference>
<keyword evidence="7" id="KW-1185">Reference proteome</keyword>
<gene>
    <name evidence="6" type="ORF">ISALK_13330</name>
</gene>
<dbReference type="EMBL" id="SUMG01000026">
    <property type="protein sequence ID" value="NBG89471.1"/>
    <property type="molecule type" value="Genomic_DNA"/>
</dbReference>
<organism evidence="6 7">
    <name type="scientific">Isachenkonia alkalipeptolytica</name>
    <dbReference type="NCBI Taxonomy" id="2565777"/>
    <lineage>
        <taxon>Bacteria</taxon>
        <taxon>Bacillati</taxon>
        <taxon>Bacillota</taxon>
        <taxon>Clostridia</taxon>
        <taxon>Eubacteriales</taxon>
        <taxon>Clostridiaceae</taxon>
        <taxon>Isachenkonia</taxon>
    </lineage>
</organism>
<dbReference type="PROSITE" id="PS50893">
    <property type="entry name" value="ABC_TRANSPORTER_2"/>
    <property type="match status" value="1"/>
</dbReference>
<dbReference type="PANTHER" id="PTHR43776">
    <property type="entry name" value="TRANSPORT ATP-BINDING PROTEIN"/>
    <property type="match status" value="1"/>
</dbReference>
<evidence type="ECO:0000313" key="7">
    <source>
        <dbReference type="Proteomes" id="UP000449710"/>
    </source>
</evidence>
<evidence type="ECO:0000256" key="1">
    <source>
        <dbReference type="ARBA" id="ARBA00005417"/>
    </source>
</evidence>
<dbReference type="GO" id="GO:0015833">
    <property type="term" value="P:peptide transport"/>
    <property type="evidence" value="ECO:0007669"/>
    <property type="project" value="InterPro"/>
</dbReference>
<dbReference type="GO" id="GO:0055085">
    <property type="term" value="P:transmembrane transport"/>
    <property type="evidence" value="ECO:0007669"/>
    <property type="project" value="UniProtKB-ARBA"/>
</dbReference>
<dbReference type="GO" id="GO:0005524">
    <property type="term" value="F:ATP binding"/>
    <property type="evidence" value="ECO:0007669"/>
    <property type="project" value="UniProtKB-KW"/>
</dbReference>
<dbReference type="NCBIfam" id="TIGR01727">
    <property type="entry name" value="oligo_HPY"/>
    <property type="match status" value="1"/>
</dbReference>
<dbReference type="SUPFAM" id="SSF52540">
    <property type="entry name" value="P-loop containing nucleoside triphosphate hydrolases"/>
    <property type="match status" value="1"/>
</dbReference>
<accession>A0AA44BGP0</accession>
<comment type="similarity">
    <text evidence="1">Belongs to the ABC transporter superfamily.</text>
</comment>
<evidence type="ECO:0000256" key="2">
    <source>
        <dbReference type="ARBA" id="ARBA00022448"/>
    </source>
</evidence>